<dbReference type="Proteomes" id="UP000335415">
    <property type="component" value="Unassembled WGS sequence"/>
</dbReference>
<dbReference type="Pfam" id="PF00486">
    <property type="entry name" value="Trans_reg_C"/>
    <property type="match status" value="1"/>
</dbReference>
<dbReference type="Gene3D" id="1.10.10.10">
    <property type="entry name" value="Winged helix-like DNA-binding domain superfamily/Winged helix DNA-binding domain"/>
    <property type="match status" value="1"/>
</dbReference>
<comment type="caution">
    <text evidence="5">The sequence shown here is derived from an EMBL/GenBank/DDBJ whole genome shotgun (WGS) entry which is preliminary data.</text>
</comment>
<evidence type="ECO:0000313" key="6">
    <source>
        <dbReference type="Proteomes" id="UP000335415"/>
    </source>
</evidence>
<name>A0A5J5FVJ4_9GAMM</name>
<keyword evidence="1 2" id="KW-0238">DNA-binding</keyword>
<dbReference type="EMBL" id="VYKJ01000010">
    <property type="protein sequence ID" value="KAA8997637.1"/>
    <property type="molecule type" value="Genomic_DNA"/>
</dbReference>
<evidence type="ECO:0000256" key="1">
    <source>
        <dbReference type="ARBA" id="ARBA00023125"/>
    </source>
</evidence>
<organism evidence="5 6">
    <name type="scientific">Affinibrenneria salicis</name>
    <dbReference type="NCBI Taxonomy" id="2590031"/>
    <lineage>
        <taxon>Bacteria</taxon>
        <taxon>Pseudomonadati</taxon>
        <taxon>Pseudomonadota</taxon>
        <taxon>Gammaproteobacteria</taxon>
        <taxon>Enterobacterales</taxon>
        <taxon>Pectobacteriaceae</taxon>
        <taxon>Affinibrenneria</taxon>
    </lineage>
</organism>
<accession>A0A5J5FVJ4</accession>
<keyword evidence="3" id="KW-0472">Membrane</keyword>
<dbReference type="PROSITE" id="PS51755">
    <property type="entry name" value="OMPR_PHOB"/>
    <property type="match status" value="1"/>
</dbReference>
<dbReference type="SUPFAM" id="SSF46894">
    <property type="entry name" value="C-terminal effector domain of the bipartite response regulators"/>
    <property type="match status" value="1"/>
</dbReference>
<dbReference type="InterPro" id="IPR016032">
    <property type="entry name" value="Sig_transdc_resp-reg_C-effctor"/>
</dbReference>
<dbReference type="GO" id="GO:0000160">
    <property type="term" value="P:phosphorelay signal transduction system"/>
    <property type="evidence" value="ECO:0007669"/>
    <property type="project" value="InterPro"/>
</dbReference>
<dbReference type="InterPro" id="IPR036388">
    <property type="entry name" value="WH-like_DNA-bd_sf"/>
</dbReference>
<proteinExistence type="predicted"/>
<keyword evidence="3" id="KW-1133">Transmembrane helix</keyword>
<evidence type="ECO:0000256" key="3">
    <source>
        <dbReference type="SAM" id="Phobius"/>
    </source>
</evidence>
<keyword evidence="3" id="KW-0812">Transmembrane</keyword>
<reference evidence="5 6" key="1">
    <citation type="submission" date="2019-09" db="EMBL/GenBank/DDBJ databases">
        <authorList>
            <person name="Li Y."/>
        </authorList>
    </citation>
    <scope>NUCLEOTIDE SEQUENCE [LARGE SCALE GENOMIC DNA]</scope>
    <source>
        <strain evidence="5 6">L3-3HA</strain>
    </source>
</reference>
<protein>
    <recommendedName>
        <fullName evidence="4">OmpR/PhoB-type domain-containing protein</fullName>
    </recommendedName>
</protein>
<evidence type="ECO:0000256" key="2">
    <source>
        <dbReference type="PROSITE-ProRule" id="PRU01091"/>
    </source>
</evidence>
<sequence>MVYLINKTVIFSEKDNTLSWFNRQDETVSLSLPVAKLLNTLLNNPGVTLSKEFLLSEVLEKNALAPSLNNLNNYISLLRKSLRDYELAERLMTVPKMGIIFNAEEIEILANETLSPVFIDANATPPHNARKKFWWCVFFAGTGITVVLALSFYLTLSGRFPQREIFRDYKVKKCQLYYLDDDLPGEFPERYNDLCQDNVKIYYYTRIITIPKIVTREEDIIIVCKFDGKRCSTYVYIKS</sequence>
<feature type="domain" description="OmpR/PhoB-type" evidence="4">
    <location>
        <begin position="1"/>
        <end position="103"/>
    </location>
</feature>
<keyword evidence="6" id="KW-1185">Reference proteome</keyword>
<dbReference type="InterPro" id="IPR001867">
    <property type="entry name" value="OmpR/PhoB-type_DNA-bd"/>
</dbReference>
<dbReference type="RefSeq" id="WP_150436336.1">
    <property type="nucleotide sequence ID" value="NZ_VYKJ01000010.1"/>
</dbReference>
<dbReference type="OrthoDB" id="5801519at2"/>
<gene>
    <name evidence="5" type="ORF">FJU30_17840</name>
</gene>
<dbReference type="CDD" id="cd00383">
    <property type="entry name" value="trans_reg_C"/>
    <property type="match status" value="1"/>
</dbReference>
<dbReference type="AlphaFoldDB" id="A0A5J5FVJ4"/>
<dbReference type="SMART" id="SM00862">
    <property type="entry name" value="Trans_reg_C"/>
    <property type="match status" value="1"/>
</dbReference>
<evidence type="ECO:0000259" key="4">
    <source>
        <dbReference type="PROSITE" id="PS51755"/>
    </source>
</evidence>
<feature type="transmembrane region" description="Helical" evidence="3">
    <location>
        <begin position="133"/>
        <end position="154"/>
    </location>
</feature>
<dbReference type="GO" id="GO:0003677">
    <property type="term" value="F:DNA binding"/>
    <property type="evidence" value="ECO:0007669"/>
    <property type="project" value="UniProtKB-UniRule"/>
</dbReference>
<feature type="DNA-binding region" description="OmpR/PhoB-type" evidence="2">
    <location>
        <begin position="1"/>
        <end position="103"/>
    </location>
</feature>
<dbReference type="GO" id="GO:0006355">
    <property type="term" value="P:regulation of DNA-templated transcription"/>
    <property type="evidence" value="ECO:0007669"/>
    <property type="project" value="InterPro"/>
</dbReference>
<evidence type="ECO:0000313" key="5">
    <source>
        <dbReference type="EMBL" id="KAA8997637.1"/>
    </source>
</evidence>